<feature type="domain" description="DUF7886" evidence="2">
    <location>
        <begin position="64"/>
        <end position="89"/>
    </location>
</feature>
<keyword evidence="4" id="KW-1185">Reference proteome</keyword>
<feature type="compositionally biased region" description="Basic and acidic residues" evidence="1">
    <location>
        <begin position="119"/>
        <end position="128"/>
    </location>
</feature>
<evidence type="ECO:0000313" key="3">
    <source>
        <dbReference type="EMBL" id="EIE90792.1"/>
    </source>
</evidence>
<sequence length="159" mass="18434">MRGREEVVLGVCVDRQAPPHLTLMPLELLTEYGQVDEKAEGRWIKGDWKRADWKQISLGDQALKKEKMLFLITGYAKYRCPYVWVRPYPIQTVHSPSSVTIPSRTTAAFRSSRQSTSAHQDRRVENKSDVTDRMLVGEDIQQLELKRLYLTRILSSETR</sequence>
<dbReference type="GeneID" id="93622468"/>
<dbReference type="VEuPathDB" id="FungiDB:RO3G_15503"/>
<proteinExistence type="predicted"/>
<dbReference type="RefSeq" id="XP_067526188.1">
    <property type="nucleotide sequence ID" value="XM_067670087.1"/>
</dbReference>
<dbReference type="OrthoDB" id="239865at2759"/>
<name>I1CQR2_RHIO9</name>
<dbReference type="Pfam" id="PF25377">
    <property type="entry name" value="DUF7886"/>
    <property type="match status" value="1"/>
</dbReference>
<dbReference type="InParanoid" id="I1CQR2"/>
<accession>I1CQR2</accession>
<feature type="region of interest" description="Disordered" evidence="1">
    <location>
        <begin position="109"/>
        <end position="128"/>
    </location>
</feature>
<feature type="compositionally biased region" description="Polar residues" evidence="1">
    <location>
        <begin position="109"/>
        <end position="118"/>
    </location>
</feature>
<protein>
    <recommendedName>
        <fullName evidence="2">DUF7886 domain-containing protein</fullName>
    </recommendedName>
</protein>
<dbReference type="InterPro" id="IPR057208">
    <property type="entry name" value="DUF7886"/>
</dbReference>
<organism evidence="3 4">
    <name type="scientific">Rhizopus delemar (strain RA 99-880 / ATCC MYA-4621 / FGSC 9543 / NRRL 43880)</name>
    <name type="common">Mucormycosis agent</name>
    <name type="synonym">Rhizopus arrhizus var. delemar</name>
    <dbReference type="NCBI Taxonomy" id="246409"/>
    <lineage>
        <taxon>Eukaryota</taxon>
        <taxon>Fungi</taxon>
        <taxon>Fungi incertae sedis</taxon>
        <taxon>Mucoromycota</taxon>
        <taxon>Mucoromycotina</taxon>
        <taxon>Mucoromycetes</taxon>
        <taxon>Mucorales</taxon>
        <taxon>Mucorineae</taxon>
        <taxon>Rhizopodaceae</taxon>
        <taxon>Rhizopus</taxon>
    </lineage>
</organism>
<evidence type="ECO:0000259" key="2">
    <source>
        <dbReference type="Pfam" id="PF25377"/>
    </source>
</evidence>
<reference evidence="3 4" key="1">
    <citation type="journal article" date="2009" name="PLoS Genet.">
        <title>Genomic analysis of the basal lineage fungus Rhizopus oryzae reveals a whole-genome duplication.</title>
        <authorList>
            <person name="Ma L.-J."/>
            <person name="Ibrahim A.S."/>
            <person name="Skory C."/>
            <person name="Grabherr M.G."/>
            <person name="Burger G."/>
            <person name="Butler M."/>
            <person name="Elias M."/>
            <person name="Idnurm A."/>
            <person name="Lang B.F."/>
            <person name="Sone T."/>
            <person name="Abe A."/>
            <person name="Calvo S.E."/>
            <person name="Corrochano L.M."/>
            <person name="Engels R."/>
            <person name="Fu J."/>
            <person name="Hansberg W."/>
            <person name="Kim J.-M."/>
            <person name="Kodira C.D."/>
            <person name="Koehrsen M.J."/>
            <person name="Liu B."/>
            <person name="Miranda-Saavedra D."/>
            <person name="O'Leary S."/>
            <person name="Ortiz-Castellanos L."/>
            <person name="Poulter R."/>
            <person name="Rodriguez-Romero J."/>
            <person name="Ruiz-Herrera J."/>
            <person name="Shen Y.-Q."/>
            <person name="Zeng Q."/>
            <person name="Galagan J."/>
            <person name="Birren B.W."/>
            <person name="Cuomo C.A."/>
            <person name="Wickes B.L."/>
        </authorList>
    </citation>
    <scope>NUCLEOTIDE SEQUENCE [LARGE SCALE GENOMIC DNA]</scope>
    <source>
        <strain evidence="4">RA 99-880 / ATCC MYA-4621 / FGSC 9543 / NRRL 43880</strain>
    </source>
</reference>
<dbReference type="EMBL" id="CH476747">
    <property type="protein sequence ID" value="EIE90792.1"/>
    <property type="molecule type" value="Genomic_DNA"/>
</dbReference>
<dbReference type="AlphaFoldDB" id="I1CQR2"/>
<dbReference type="Proteomes" id="UP000009138">
    <property type="component" value="Unassembled WGS sequence"/>
</dbReference>
<evidence type="ECO:0000313" key="4">
    <source>
        <dbReference type="Proteomes" id="UP000009138"/>
    </source>
</evidence>
<evidence type="ECO:0000256" key="1">
    <source>
        <dbReference type="SAM" id="MobiDB-lite"/>
    </source>
</evidence>
<gene>
    <name evidence="3" type="ORF">RO3G_15503</name>
</gene>